<feature type="non-terminal residue" evidence="2">
    <location>
        <position position="1"/>
    </location>
</feature>
<dbReference type="AlphaFoldDB" id="X1RV47"/>
<accession>X1RV47</accession>
<dbReference type="GO" id="GO:0042709">
    <property type="term" value="C:succinate-CoA ligase complex"/>
    <property type="evidence" value="ECO:0007669"/>
    <property type="project" value="TreeGrafter"/>
</dbReference>
<name>X1RV47_9ZZZZ</name>
<reference evidence="2" key="1">
    <citation type="journal article" date="2014" name="Front. Microbiol.">
        <title>High frequency of phylogenetically diverse reductive dehalogenase-homologous genes in deep subseafloor sedimentary metagenomes.</title>
        <authorList>
            <person name="Kawai M."/>
            <person name="Futagami T."/>
            <person name="Toyoda A."/>
            <person name="Takaki Y."/>
            <person name="Nishi S."/>
            <person name="Hori S."/>
            <person name="Arai W."/>
            <person name="Tsubouchi T."/>
            <person name="Morono Y."/>
            <person name="Uchiyama I."/>
            <person name="Ito T."/>
            <person name="Fujiyama A."/>
            <person name="Inagaki F."/>
            <person name="Takami H."/>
        </authorList>
    </citation>
    <scope>NUCLEOTIDE SEQUENCE</scope>
    <source>
        <strain evidence="2">Expedition CK06-06</strain>
    </source>
</reference>
<dbReference type="PANTHER" id="PTHR11815:SF10">
    <property type="entry name" value="SUCCINATE--COA LIGASE [GDP-FORMING] SUBUNIT BETA, MITOCHONDRIAL"/>
    <property type="match status" value="1"/>
</dbReference>
<evidence type="ECO:0000313" key="2">
    <source>
        <dbReference type="EMBL" id="GAI84632.1"/>
    </source>
</evidence>
<dbReference type="PANTHER" id="PTHR11815">
    <property type="entry name" value="SUCCINYL-COA SYNTHETASE BETA CHAIN"/>
    <property type="match status" value="1"/>
</dbReference>
<sequence length="252" mass="27594">GVTKRFQAGGIRFANNADEAEEVAQELLGKEIKGLEVGKVLVEEKLSIKGEFYASVIVNDSWKVKGPVLMFSTQGGTDIEEIAVKFPEKIISMNVDILKGLTIEDARDLISKLGVLPPLLESLSKVVYGLYRVFEEYSARSAEVNPVVLTEDGEVYAADCHIVIDEASVFKHPELEIDYPRDIGRAPTELEQLAWEVERKDYRGVGYFTQMTRDFGPGEGVVGFHGIGGGAAMLGADALIRHGLKLADYADT</sequence>
<organism evidence="2">
    <name type="scientific">marine sediment metagenome</name>
    <dbReference type="NCBI Taxonomy" id="412755"/>
    <lineage>
        <taxon>unclassified sequences</taxon>
        <taxon>metagenomes</taxon>
        <taxon>ecological metagenomes</taxon>
    </lineage>
</organism>
<dbReference type="InterPro" id="IPR013650">
    <property type="entry name" value="ATP-grasp_succ-CoA_synth-type"/>
</dbReference>
<protein>
    <recommendedName>
        <fullName evidence="1">ATP-grasp fold succinyl-CoA synthetase-type domain-containing protein</fullName>
    </recommendedName>
</protein>
<dbReference type="EMBL" id="BARW01011158">
    <property type="protein sequence ID" value="GAI84632.1"/>
    <property type="molecule type" value="Genomic_DNA"/>
</dbReference>
<feature type="domain" description="ATP-grasp fold succinyl-CoA synthetase-type" evidence="1">
    <location>
        <begin position="5"/>
        <end position="148"/>
    </location>
</feature>
<dbReference type="GO" id="GO:0006104">
    <property type="term" value="P:succinyl-CoA metabolic process"/>
    <property type="evidence" value="ECO:0007669"/>
    <property type="project" value="TreeGrafter"/>
</dbReference>
<dbReference type="SUPFAM" id="SSF56059">
    <property type="entry name" value="Glutathione synthetase ATP-binding domain-like"/>
    <property type="match status" value="1"/>
</dbReference>
<feature type="non-terminal residue" evidence="2">
    <location>
        <position position="252"/>
    </location>
</feature>
<comment type="caution">
    <text evidence="2">The sequence shown here is derived from an EMBL/GenBank/DDBJ whole genome shotgun (WGS) entry which is preliminary data.</text>
</comment>
<dbReference type="GO" id="GO:0004775">
    <property type="term" value="F:succinate-CoA ligase (ADP-forming) activity"/>
    <property type="evidence" value="ECO:0007669"/>
    <property type="project" value="TreeGrafter"/>
</dbReference>
<dbReference type="GO" id="GO:0006099">
    <property type="term" value="P:tricarboxylic acid cycle"/>
    <property type="evidence" value="ECO:0007669"/>
    <property type="project" value="TreeGrafter"/>
</dbReference>
<proteinExistence type="predicted"/>
<dbReference type="Gene3D" id="3.30.470.20">
    <property type="entry name" value="ATP-grasp fold, B domain"/>
    <property type="match status" value="1"/>
</dbReference>
<gene>
    <name evidence="2" type="ORF">S12H4_21638</name>
</gene>
<evidence type="ECO:0000259" key="1">
    <source>
        <dbReference type="Pfam" id="PF08442"/>
    </source>
</evidence>
<dbReference type="Pfam" id="PF08442">
    <property type="entry name" value="ATP-grasp_2"/>
    <property type="match status" value="1"/>
</dbReference>